<evidence type="ECO:0000313" key="3">
    <source>
        <dbReference type="Proteomes" id="UP001597417"/>
    </source>
</evidence>
<accession>A0ABW5FQ80</accession>
<protein>
    <submittedName>
        <fullName evidence="2">Ig-like domain repeat protein</fullName>
    </submittedName>
</protein>
<organism evidence="2 3">
    <name type="scientific">Amycolatopsis pigmentata</name>
    <dbReference type="NCBI Taxonomy" id="450801"/>
    <lineage>
        <taxon>Bacteria</taxon>
        <taxon>Bacillati</taxon>
        <taxon>Actinomycetota</taxon>
        <taxon>Actinomycetes</taxon>
        <taxon>Pseudonocardiales</taxon>
        <taxon>Pseudonocardiaceae</taxon>
        <taxon>Amycolatopsis</taxon>
    </lineage>
</organism>
<dbReference type="InterPro" id="IPR000408">
    <property type="entry name" value="Reg_chr_condens"/>
</dbReference>
<dbReference type="Pfam" id="PF16640">
    <property type="entry name" value="Big_3_5"/>
    <property type="match status" value="1"/>
</dbReference>
<feature type="domain" description="Bacterial Ig-like" evidence="1">
    <location>
        <begin position="61"/>
        <end position="134"/>
    </location>
</feature>
<dbReference type="Gene3D" id="2.60.40.10">
    <property type="entry name" value="Immunoglobulins"/>
    <property type="match status" value="1"/>
</dbReference>
<evidence type="ECO:0000259" key="1">
    <source>
        <dbReference type="Pfam" id="PF16640"/>
    </source>
</evidence>
<dbReference type="SUPFAM" id="SSF50985">
    <property type="entry name" value="RCC1/BLIP-II"/>
    <property type="match status" value="1"/>
</dbReference>
<dbReference type="EMBL" id="JBHUKR010000006">
    <property type="protein sequence ID" value="MFD2416577.1"/>
    <property type="molecule type" value="Genomic_DNA"/>
</dbReference>
<dbReference type="RefSeq" id="WP_378263487.1">
    <property type="nucleotide sequence ID" value="NZ_JBHUKR010000006.1"/>
</dbReference>
<dbReference type="Proteomes" id="UP001597417">
    <property type="component" value="Unassembled WGS sequence"/>
</dbReference>
<reference evidence="3" key="1">
    <citation type="journal article" date="2019" name="Int. J. Syst. Evol. Microbiol.">
        <title>The Global Catalogue of Microorganisms (GCM) 10K type strain sequencing project: providing services to taxonomists for standard genome sequencing and annotation.</title>
        <authorList>
            <consortium name="The Broad Institute Genomics Platform"/>
            <consortium name="The Broad Institute Genome Sequencing Center for Infectious Disease"/>
            <person name="Wu L."/>
            <person name="Ma J."/>
        </authorList>
    </citation>
    <scope>NUCLEOTIDE SEQUENCE [LARGE SCALE GENOMIC DNA]</scope>
    <source>
        <strain evidence="3">CGMCC 4.7645</strain>
    </source>
</reference>
<dbReference type="InterPro" id="IPR013783">
    <property type="entry name" value="Ig-like_fold"/>
</dbReference>
<gene>
    <name evidence="2" type="ORF">ACFSXZ_09580</name>
</gene>
<sequence length="212" mass="22409">MWAWGYNAYGQLGNGSTTNSNVPVQVLIPEGTTVPSIGSGGYHSLAVAQVSTGPEKTQTQLSASPQEATAGEPVHLTATVTCPGTTPTGTVTFFADTTELGTGQVVNGTAQLTTTTLEPGEHTITAHYHGNDGVRRPEPPVPARLNSQVTTPVNFPRPGRRVPGMEATKATPCRIRGHRDRRDGRVVRASHGRPREGGTRCFPQCTTTLPEC</sequence>
<name>A0ABW5FQ80_9PSEU</name>
<dbReference type="InterPro" id="IPR009091">
    <property type="entry name" value="RCC1/BLIP-II"/>
</dbReference>
<dbReference type="PROSITE" id="PS50012">
    <property type="entry name" value="RCC1_3"/>
    <property type="match status" value="1"/>
</dbReference>
<proteinExistence type="predicted"/>
<dbReference type="Gene3D" id="2.130.10.30">
    <property type="entry name" value="Regulator of chromosome condensation 1/beta-lactamase-inhibitor protein II"/>
    <property type="match status" value="1"/>
</dbReference>
<dbReference type="PROSITE" id="PS00626">
    <property type="entry name" value="RCC1_2"/>
    <property type="match status" value="1"/>
</dbReference>
<dbReference type="Pfam" id="PF00415">
    <property type="entry name" value="RCC1"/>
    <property type="match status" value="1"/>
</dbReference>
<comment type="caution">
    <text evidence="2">The sequence shown here is derived from an EMBL/GenBank/DDBJ whole genome shotgun (WGS) entry which is preliminary data.</text>
</comment>
<keyword evidence="3" id="KW-1185">Reference proteome</keyword>
<dbReference type="InterPro" id="IPR032109">
    <property type="entry name" value="Big_3_5"/>
</dbReference>
<evidence type="ECO:0000313" key="2">
    <source>
        <dbReference type="EMBL" id="MFD2416577.1"/>
    </source>
</evidence>